<dbReference type="eggNOG" id="ENOG50309EZ">
    <property type="taxonomic scope" value="Bacteria"/>
</dbReference>
<proteinExistence type="predicted"/>
<comment type="caution">
    <text evidence="1">The sequence shown here is derived from an EMBL/GenBank/DDBJ whole genome shotgun (WGS) entry which is preliminary data.</text>
</comment>
<evidence type="ECO:0000313" key="1">
    <source>
        <dbReference type="EMBL" id="EFO01277.1"/>
    </source>
</evidence>
<name>E1LQE3_STRMT</name>
<accession>E1LQE3</accession>
<protein>
    <submittedName>
        <fullName evidence="1">Uncharacterized protein</fullName>
    </submittedName>
</protein>
<reference evidence="1 2" key="1">
    <citation type="submission" date="2010-09" db="EMBL/GenBank/DDBJ databases">
        <authorList>
            <person name="Daugherty S.C."/>
            <person name="Tallon L.J."/>
            <person name="Jones K.M."/>
            <person name="Liu X."/>
            <person name="Kilian M."/>
            <person name="Tettelin H."/>
        </authorList>
    </citation>
    <scope>NUCLEOTIDE SEQUENCE [LARGE SCALE GENOMIC DNA]</scope>
    <source>
        <strain evidence="1 2">SK597</strain>
    </source>
</reference>
<dbReference type="AlphaFoldDB" id="E1LQE3"/>
<sequence>MIFKILKRLSEGYHKAILAQKSTKKHFAKSLQSALKR</sequence>
<organism evidence="1 2">
    <name type="scientific">Streptococcus mitis SK597</name>
    <dbReference type="NCBI Taxonomy" id="585204"/>
    <lineage>
        <taxon>Bacteria</taxon>
        <taxon>Bacillati</taxon>
        <taxon>Bacillota</taxon>
        <taxon>Bacilli</taxon>
        <taxon>Lactobacillales</taxon>
        <taxon>Streptococcaceae</taxon>
        <taxon>Streptococcus</taxon>
        <taxon>Streptococcus mitis group</taxon>
    </lineage>
</organism>
<gene>
    <name evidence="1" type="ORF">SMSK597_0176</name>
</gene>
<dbReference type="EMBL" id="AEDV01000011">
    <property type="protein sequence ID" value="EFO01277.1"/>
    <property type="molecule type" value="Genomic_DNA"/>
</dbReference>
<evidence type="ECO:0000313" key="2">
    <source>
        <dbReference type="Proteomes" id="UP000003316"/>
    </source>
</evidence>
<dbReference type="Proteomes" id="UP000003316">
    <property type="component" value="Unassembled WGS sequence"/>
</dbReference>